<organism evidence="1 2">
    <name type="scientific">Halomonas llamarensis</name>
    <dbReference type="NCBI Taxonomy" id="2945104"/>
    <lineage>
        <taxon>Bacteria</taxon>
        <taxon>Pseudomonadati</taxon>
        <taxon>Pseudomonadota</taxon>
        <taxon>Gammaproteobacteria</taxon>
        <taxon>Oceanospirillales</taxon>
        <taxon>Halomonadaceae</taxon>
        <taxon>Halomonas</taxon>
    </lineage>
</organism>
<accession>A0ABT0SSS9</accession>
<keyword evidence="2" id="KW-1185">Reference proteome</keyword>
<reference evidence="1" key="1">
    <citation type="submission" date="2022-05" db="EMBL/GenBank/DDBJ databases">
        <title>Halomonas geminus sp. nov. and Halomonas llamarensis sp. nov. isolated from high-altitude salars of the Atacama Desert.</title>
        <authorList>
            <person name="Hintersatz C."/>
            <person name="Rojas L.A."/>
            <person name="Wei T.-S."/>
            <person name="Kutschke S."/>
            <person name="Lehmann F."/>
            <person name="Jain R."/>
            <person name="Pollmann K."/>
        </authorList>
    </citation>
    <scope>NUCLEOTIDE SEQUENCE</scope>
    <source>
        <strain evidence="1">ATCHA</strain>
    </source>
</reference>
<sequence>MEAVLLRDNILRVGLVSFLTMVSSVAAADLPLTVEELITDKGKFKIDASLSYANNERQGVMAGEPVTIQTGETSFITLPTQFGESKQNIDVLVGTLGFRYGVSNEAEVYARSSYLYKSVRSGGLSEVEKNNENRLVDSWLGLNYQFSQDNDTPAFLGFVEGALYEKHQQSHSSGKSWKVGATIYRAIDPVVLSLTSSVQWNQERDDGGINFQPGNHASLRPSVAFAVNDRVTLTTGFQWMSRQADRYNNQPQGFRQTSTDVTLGLGYGVSKGNTLNLTFQANASGRGGSDLRLNWLYAF</sequence>
<comment type="caution">
    <text evidence="1">The sequence shown here is derived from an EMBL/GenBank/DDBJ whole genome shotgun (WGS) entry which is preliminary data.</text>
</comment>
<evidence type="ECO:0000313" key="2">
    <source>
        <dbReference type="Proteomes" id="UP001165308"/>
    </source>
</evidence>
<name>A0ABT0SSS9_9GAMM</name>
<dbReference type="EMBL" id="JAMJPJ010000024">
    <property type="protein sequence ID" value="MCL7930882.1"/>
    <property type="molecule type" value="Genomic_DNA"/>
</dbReference>
<evidence type="ECO:0008006" key="3">
    <source>
        <dbReference type="Google" id="ProtNLM"/>
    </source>
</evidence>
<dbReference type="RefSeq" id="WP_250082872.1">
    <property type="nucleotide sequence ID" value="NZ_JAMJPJ010000024.1"/>
</dbReference>
<proteinExistence type="predicted"/>
<dbReference type="Proteomes" id="UP001165308">
    <property type="component" value="Unassembled WGS sequence"/>
</dbReference>
<gene>
    <name evidence="1" type="ORF">M8006_12995</name>
</gene>
<evidence type="ECO:0000313" key="1">
    <source>
        <dbReference type="EMBL" id="MCL7930882.1"/>
    </source>
</evidence>
<protein>
    <recommendedName>
        <fullName evidence="3">Transporter</fullName>
    </recommendedName>
</protein>